<dbReference type="Proteomes" id="UP000283589">
    <property type="component" value="Unassembled WGS sequence"/>
</dbReference>
<organism evidence="5 6">
    <name type="scientific">Butyricimonas virosa</name>
    <dbReference type="NCBI Taxonomy" id="544645"/>
    <lineage>
        <taxon>Bacteria</taxon>
        <taxon>Pseudomonadati</taxon>
        <taxon>Bacteroidota</taxon>
        <taxon>Bacteroidia</taxon>
        <taxon>Bacteroidales</taxon>
        <taxon>Odoribacteraceae</taxon>
        <taxon>Butyricimonas</taxon>
    </lineage>
</organism>
<comment type="similarity">
    <text evidence="3">Belongs to the flavoredoxin family.</text>
</comment>
<dbReference type="STRING" id="1121130.GCA_000519105_01267"/>
<dbReference type="EMBL" id="QRZA01000022">
    <property type="protein sequence ID" value="RGV32265.1"/>
    <property type="molecule type" value="Genomic_DNA"/>
</dbReference>
<dbReference type="InterPro" id="IPR012349">
    <property type="entry name" value="Split_barrel_FMN-bd"/>
</dbReference>
<comment type="cofactor">
    <cofactor evidence="1">
        <name>FMN</name>
        <dbReference type="ChEBI" id="CHEBI:58210"/>
    </cofactor>
</comment>
<reference evidence="5 6" key="1">
    <citation type="submission" date="2018-08" db="EMBL/GenBank/DDBJ databases">
        <title>A genome reference for cultivated species of the human gut microbiota.</title>
        <authorList>
            <person name="Zou Y."/>
            <person name="Xue W."/>
            <person name="Luo G."/>
        </authorList>
    </citation>
    <scope>NUCLEOTIDE SEQUENCE [LARGE SCALE GENOMIC DNA]</scope>
    <source>
        <strain evidence="5 6">AF14-49</strain>
    </source>
</reference>
<dbReference type="InterPro" id="IPR052174">
    <property type="entry name" value="Flavoredoxin"/>
</dbReference>
<dbReference type="GO" id="GO:0010181">
    <property type="term" value="F:FMN binding"/>
    <property type="evidence" value="ECO:0007669"/>
    <property type="project" value="InterPro"/>
</dbReference>
<name>A0A412WXH5_9BACT</name>
<dbReference type="AlphaFoldDB" id="A0A412WXH5"/>
<dbReference type="GO" id="GO:0016646">
    <property type="term" value="F:oxidoreductase activity, acting on the CH-NH group of donors, NAD or NADP as acceptor"/>
    <property type="evidence" value="ECO:0007669"/>
    <property type="project" value="UniProtKB-ARBA"/>
</dbReference>
<comment type="caution">
    <text evidence="5">The sequence shown here is derived from an EMBL/GenBank/DDBJ whole genome shotgun (WGS) entry which is preliminary data.</text>
</comment>
<feature type="domain" description="Flavin reductase like" evidence="4">
    <location>
        <begin position="10"/>
        <end position="172"/>
    </location>
</feature>
<proteinExistence type="inferred from homology"/>
<dbReference type="PANTHER" id="PTHR43567">
    <property type="entry name" value="FLAVOREDOXIN-RELATED-RELATED"/>
    <property type="match status" value="1"/>
</dbReference>
<dbReference type="SUPFAM" id="SSF50475">
    <property type="entry name" value="FMN-binding split barrel"/>
    <property type="match status" value="1"/>
</dbReference>
<dbReference type="PANTHER" id="PTHR43567:SF1">
    <property type="entry name" value="FLAVOREDOXIN"/>
    <property type="match status" value="1"/>
</dbReference>
<dbReference type="SMART" id="SM00903">
    <property type="entry name" value="Flavin_Reduct"/>
    <property type="match status" value="1"/>
</dbReference>
<evidence type="ECO:0000256" key="2">
    <source>
        <dbReference type="ARBA" id="ARBA00022630"/>
    </source>
</evidence>
<evidence type="ECO:0000313" key="6">
    <source>
        <dbReference type="Proteomes" id="UP000283589"/>
    </source>
</evidence>
<gene>
    <name evidence="5" type="ORF">DWW18_14435</name>
</gene>
<dbReference type="InterPro" id="IPR002563">
    <property type="entry name" value="Flavin_Rdtase-like_dom"/>
</dbReference>
<protein>
    <submittedName>
        <fullName evidence="5">Flavin reductase family protein</fullName>
    </submittedName>
</protein>
<evidence type="ECO:0000256" key="3">
    <source>
        <dbReference type="ARBA" id="ARBA00038054"/>
    </source>
</evidence>
<evidence type="ECO:0000313" key="5">
    <source>
        <dbReference type="EMBL" id="RGV32265.1"/>
    </source>
</evidence>
<sequence length="191" mass="21678">MKHNWKPGNMIYPLPAVLVSCGSELSEYNVLTVAWVGTLCTNPPMCYISVRPERYSYPIIQKNMEFVINLTTKDMAYATDWCGVRSGKDYNKFEEMKLTPGKAKVVKAPIIEESPVSIECRVKEIIPLGSHHMFIAEVMNVQADDCYLDKDSGKFELANADPLVYLHGGYFELGEKIGKFGWSVEKKRKKK</sequence>
<accession>A0A412WXH5</accession>
<dbReference type="PROSITE" id="PS51257">
    <property type="entry name" value="PROKAR_LIPOPROTEIN"/>
    <property type="match status" value="1"/>
</dbReference>
<dbReference type="RefSeq" id="WP_118261026.1">
    <property type="nucleotide sequence ID" value="NZ_CALBWO010000041.1"/>
</dbReference>
<dbReference type="Gene3D" id="2.30.110.10">
    <property type="entry name" value="Electron Transport, Fmn-binding Protein, Chain A"/>
    <property type="match status" value="1"/>
</dbReference>
<keyword evidence="2" id="KW-0285">Flavoprotein</keyword>
<dbReference type="Pfam" id="PF01613">
    <property type="entry name" value="Flavin_Reduct"/>
    <property type="match status" value="1"/>
</dbReference>
<evidence type="ECO:0000259" key="4">
    <source>
        <dbReference type="SMART" id="SM00903"/>
    </source>
</evidence>
<evidence type="ECO:0000256" key="1">
    <source>
        <dbReference type="ARBA" id="ARBA00001917"/>
    </source>
</evidence>